<evidence type="ECO:0000313" key="1">
    <source>
        <dbReference type="EMBL" id="SDD82044.1"/>
    </source>
</evidence>
<protein>
    <recommendedName>
        <fullName evidence="3">8-oxo-dGTP diphosphatase</fullName>
    </recommendedName>
</protein>
<evidence type="ECO:0000313" key="2">
    <source>
        <dbReference type="Proteomes" id="UP000182100"/>
    </source>
</evidence>
<reference evidence="2" key="1">
    <citation type="submission" date="2016-10" db="EMBL/GenBank/DDBJ databases">
        <authorList>
            <person name="Varghese N."/>
            <person name="Submissions S."/>
        </authorList>
    </citation>
    <scope>NUCLEOTIDE SEQUENCE [LARGE SCALE GENOMIC DNA]</scope>
    <source>
        <strain evidence="2">CGMCC 4.3504</strain>
    </source>
</reference>
<name>A0A1G6XUZ7_9ACTN</name>
<accession>A0A1G6XUZ7</accession>
<sequence>MRCLVRALASQAPISTVSPSTRMASRTAGSFFEAVTWEGEPVNKETEKCLALTWFTVHELPDGVIEYPGAGLLGHLGGTGPLTVHNWP</sequence>
<organism evidence="1 2">
    <name type="scientific">Streptomyces prasinopilosus</name>
    <dbReference type="NCBI Taxonomy" id="67344"/>
    <lineage>
        <taxon>Bacteria</taxon>
        <taxon>Bacillati</taxon>
        <taxon>Actinomycetota</taxon>
        <taxon>Actinomycetes</taxon>
        <taxon>Kitasatosporales</taxon>
        <taxon>Streptomycetaceae</taxon>
        <taxon>Streptomyces</taxon>
    </lineage>
</organism>
<keyword evidence="2" id="KW-1185">Reference proteome</keyword>
<dbReference type="EMBL" id="FMZK01000012">
    <property type="protein sequence ID" value="SDD82044.1"/>
    <property type="molecule type" value="Genomic_DNA"/>
</dbReference>
<dbReference type="AlphaFoldDB" id="A0A1G6XUZ7"/>
<gene>
    <name evidence="1" type="ORF">SAMN05216505_11289</name>
</gene>
<evidence type="ECO:0008006" key="3">
    <source>
        <dbReference type="Google" id="ProtNLM"/>
    </source>
</evidence>
<dbReference type="STRING" id="67344.SAMN05216505_11289"/>
<dbReference type="Proteomes" id="UP000182100">
    <property type="component" value="Unassembled WGS sequence"/>
</dbReference>
<proteinExistence type="predicted"/>